<dbReference type="Gene3D" id="1.10.4010.10">
    <property type="entry name" value="Type II deoxyuridine triphosphatase"/>
    <property type="match status" value="1"/>
</dbReference>
<name>A0ABQ5NIZ4_9BACI</name>
<reference evidence="1" key="1">
    <citation type="submission" date="2022-08" db="EMBL/GenBank/DDBJ databases">
        <title>Draft genome sequence of Lysinibacillus sp. strain KH24.</title>
        <authorList>
            <person name="Kanbe H."/>
            <person name="Itoh H."/>
        </authorList>
    </citation>
    <scope>NUCLEOTIDE SEQUENCE</scope>
    <source>
        <strain evidence="1">KH24</strain>
    </source>
</reference>
<sequence length="160" mass="18903">MNLQQLFRMQRELDAFIEQTQNIQQDVFKEKGLALMVELAELANETRCFKFWSTKGPSERAVIVEEYVDSIHFVLSLGILKGYTLDKWPVLEESYDLTSLFLMTQEYILTFINHPTEMQYEAVWQCYGLIAYNLGFTFEDIVTAYMAKNEKNYERQRSGY</sequence>
<dbReference type="InterPro" id="IPR014871">
    <property type="entry name" value="dUTPase/dCTP_pyrophosphatase"/>
</dbReference>
<dbReference type="Proteomes" id="UP001065593">
    <property type="component" value="Unassembled WGS sequence"/>
</dbReference>
<protein>
    <recommendedName>
        <fullName evidence="3">dUTPase</fullName>
    </recommendedName>
</protein>
<comment type="caution">
    <text evidence="1">The sequence shown here is derived from an EMBL/GenBank/DDBJ whole genome shotgun (WGS) entry which is preliminary data.</text>
</comment>
<dbReference type="EMBL" id="BRZA01000002">
    <property type="protein sequence ID" value="GLC88336.1"/>
    <property type="molecule type" value="Genomic_DNA"/>
</dbReference>
<organism evidence="1 2">
    <name type="scientific">Lysinibacillus piscis</name>
    <dbReference type="NCBI Taxonomy" id="2518931"/>
    <lineage>
        <taxon>Bacteria</taxon>
        <taxon>Bacillati</taxon>
        <taxon>Bacillota</taxon>
        <taxon>Bacilli</taxon>
        <taxon>Bacillales</taxon>
        <taxon>Bacillaceae</taxon>
        <taxon>Lysinibacillus</taxon>
    </lineage>
</organism>
<dbReference type="InterPro" id="IPR016947">
    <property type="entry name" value="UCP030140"/>
</dbReference>
<dbReference type="Pfam" id="PF08761">
    <property type="entry name" value="dUTPase_2"/>
    <property type="match status" value="1"/>
</dbReference>
<evidence type="ECO:0008006" key="3">
    <source>
        <dbReference type="Google" id="ProtNLM"/>
    </source>
</evidence>
<dbReference type="PIRSF" id="PIRSF030140">
    <property type="entry name" value="UCP030140"/>
    <property type="match status" value="1"/>
</dbReference>
<dbReference type="RefSeq" id="WP_264988104.1">
    <property type="nucleotide sequence ID" value="NZ_BRZA01000002.1"/>
</dbReference>
<accession>A0ABQ5NIZ4</accession>
<proteinExistence type="predicted"/>
<gene>
    <name evidence="1" type="ORF">LYSBPC_14630</name>
</gene>
<keyword evidence="2" id="KW-1185">Reference proteome</keyword>
<evidence type="ECO:0000313" key="1">
    <source>
        <dbReference type="EMBL" id="GLC88336.1"/>
    </source>
</evidence>
<dbReference type="SUPFAM" id="SSF101386">
    <property type="entry name" value="all-alpha NTP pyrophosphatases"/>
    <property type="match status" value="1"/>
</dbReference>
<dbReference type="CDD" id="cd11527">
    <property type="entry name" value="NTP-PPase_dUTPase"/>
    <property type="match status" value="1"/>
</dbReference>
<evidence type="ECO:0000313" key="2">
    <source>
        <dbReference type="Proteomes" id="UP001065593"/>
    </source>
</evidence>